<evidence type="ECO:0000259" key="1">
    <source>
        <dbReference type="SMART" id="SM00860"/>
    </source>
</evidence>
<dbReference type="Gene3D" id="3.40.1580.10">
    <property type="entry name" value="SMI1/KNR4-like"/>
    <property type="match status" value="1"/>
</dbReference>
<feature type="domain" description="Knr4/Smi1-like" evidence="1">
    <location>
        <begin position="28"/>
        <end position="166"/>
    </location>
</feature>
<name>A0AA87Q0E3_RHIRH</name>
<proteinExistence type="predicted"/>
<dbReference type="GeneID" id="86852471"/>
<dbReference type="EMBL" id="BAYX01000005">
    <property type="protein sequence ID" value="GAJ93076.1"/>
    <property type="molecule type" value="Genomic_DNA"/>
</dbReference>
<evidence type="ECO:0000313" key="2">
    <source>
        <dbReference type="EMBL" id="GAJ93076.1"/>
    </source>
</evidence>
<dbReference type="InterPro" id="IPR018958">
    <property type="entry name" value="Knr4/Smi1-like_dom"/>
</dbReference>
<protein>
    <recommendedName>
        <fullName evidence="1">Knr4/Smi1-like domain-containing protein</fullName>
    </recommendedName>
</protein>
<dbReference type="InterPro" id="IPR037883">
    <property type="entry name" value="Knr4/Smi1-like_sf"/>
</dbReference>
<dbReference type="SMART" id="SM00860">
    <property type="entry name" value="SMI1_KNR4"/>
    <property type="match status" value="1"/>
</dbReference>
<comment type="caution">
    <text evidence="2">The sequence shown here is derived from an EMBL/GenBank/DDBJ whole genome shotgun (WGS) entry which is preliminary data.</text>
</comment>
<organism evidence="2 3">
    <name type="scientific">Rhizobium rhizogenes NBRC 13257</name>
    <dbReference type="NCBI Taxonomy" id="1220581"/>
    <lineage>
        <taxon>Bacteria</taxon>
        <taxon>Pseudomonadati</taxon>
        <taxon>Pseudomonadota</taxon>
        <taxon>Alphaproteobacteria</taxon>
        <taxon>Hyphomicrobiales</taxon>
        <taxon>Rhizobiaceae</taxon>
        <taxon>Rhizobium/Agrobacterium group</taxon>
        <taxon>Rhizobium</taxon>
    </lineage>
</organism>
<dbReference type="SUPFAM" id="SSF160631">
    <property type="entry name" value="SMI1/KNR4-like"/>
    <property type="match status" value="1"/>
</dbReference>
<reference evidence="2 3" key="1">
    <citation type="submission" date="2014-05" db="EMBL/GenBank/DDBJ databases">
        <title>Whole genome shotgun sequence of Rhizobium rhizogenes NBRC 13257.</title>
        <authorList>
            <person name="Katano-Makiyama Y."/>
            <person name="Hosoyama A."/>
            <person name="Hashimoto M."/>
            <person name="Hosoyama Y."/>
            <person name="Noguchi M."/>
            <person name="Tsuchikane K."/>
            <person name="Kimura A."/>
            <person name="Ohji S."/>
            <person name="Ichikawa N."/>
            <person name="Yamazoe A."/>
            <person name="Fujita N."/>
        </authorList>
    </citation>
    <scope>NUCLEOTIDE SEQUENCE [LARGE SCALE GENOMIC DNA]</scope>
    <source>
        <strain evidence="2 3">NBRC 13257</strain>
    </source>
</reference>
<evidence type="ECO:0000313" key="3">
    <source>
        <dbReference type="Proteomes" id="UP000026941"/>
    </source>
</evidence>
<sequence>MTQPFEDFDLSGFWDDSEFARKEYLDEPLTDNLVSSVEMQLGYKLPSAYVALMRQKNGGMPVRREHRTSSPTSWATDHIAVTGIFGIGHAKGSLASSMGSQFWIDDWDYPPIGVYFCDSPSAGHDMLCLDYRECGPAGEPKVVHVDEAFDYRITMVAQNFETFIKGLTLEFSSAKSDE</sequence>
<dbReference type="Proteomes" id="UP000026941">
    <property type="component" value="Unassembled WGS sequence"/>
</dbReference>
<accession>A0AA87Q0E3</accession>
<dbReference type="Pfam" id="PF09346">
    <property type="entry name" value="SMI1_KNR4"/>
    <property type="match status" value="1"/>
</dbReference>
<gene>
    <name evidence="2" type="ORF">RRH01S_05_01480</name>
</gene>
<dbReference type="AlphaFoldDB" id="A0AA87Q0E3"/>
<dbReference type="RefSeq" id="WP_034516485.1">
    <property type="nucleotide sequence ID" value="NZ_BAYX01000005.1"/>
</dbReference>